<feature type="transmembrane region" description="Helical" evidence="5">
    <location>
        <begin position="59"/>
        <end position="76"/>
    </location>
</feature>
<dbReference type="InterPro" id="IPR036513">
    <property type="entry name" value="STAS_dom_sf"/>
</dbReference>
<dbReference type="EMBL" id="JZDQ02000041">
    <property type="protein sequence ID" value="OIJ24348.1"/>
    <property type="molecule type" value="Genomic_DNA"/>
</dbReference>
<comment type="subcellular location">
    <subcellularLocation>
        <location evidence="1">Membrane</location>
        <topology evidence="1">Multi-pass membrane protein</topology>
    </subcellularLocation>
</comment>
<dbReference type="PROSITE" id="PS50801">
    <property type="entry name" value="STAS"/>
    <property type="match status" value="1"/>
</dbReference>
<protein>
    <submittedName>
        <fullName evidence="7">Sodium-independent anion transporter</fullName>
    </submittedName>
</protein>
<dbReference type="STRING" id="1844.UG56_023455"/>
<sequence>MSSVSLAEVRSRAVALLPGREDWEAVRRDPKADLVAGVTVAVVALPLALAFGVSSGMGASAGIVTAVIAGIVAAVFGGSNLQVSGPTGAMTVVLVPIIHDFGRDGVLMVGLLAGIMLLIAAGLGLGKLVRYLPIPVIEGFTAGIAVVIGLQQVPAMFGIDGGEFEHTWQVALDVVRRWLEGPHWAPVVMALAVAAFILVAQRLRPAVPWSLVAIVLATVAGSWLPVDGIGELPPGLPVPSAGFVSVSGLTALVPAAAAVAALSALESLLCATVADSMTVDESHDPDRELVGQGLANLAVPFFGGVPATAAIARTAVNVRAGARSKLAAVTHAVVLLVIVSALAGLVAHIPLAALAGVLLATCVRMIEVASVVALLRSTRGDALVLVLTFVVTVAFDLVDAVIAGLLVSILYALRQVARSAVVERVEPFGPARGLHSEEEHELLKKHIVVYRFDGPLFFAAAHRFLLELAEVADVRVVVLRMSRVTAIDATGAKVLDEVISRLERRGKVVMISGISPDHADVLARLGVADHLRRDNRIHSRTPEAISRALELVAEHAGS</sequence>
<feature type="transmembrane region" description="Helical" evidence="5">
    <location>
        <begin position="353"/>
        <end position="375"/>
    </location>
</feature>
<name>A0A1J4MYB9_9ACTN</name>
<reference evidence="7" key="1">
    <citation type="submission" date="2016-10" db="EMBL/GenBank/DDBJ databases">
        <title>Draft Genome Sequence of Nocardioides luteus Strain BAFB, an Alkane-Degrading Bacterium Isolated from JP-7 Polluted Soil.</title>
        <authorList>
            <person name="Brown L."/>
            <person name="Ruiz O.N."/>
            <person name="Gunasekera T."/>
        </authorList>
    </citation>
    <scope>NUCLEOTIDE SEQUENCE [LARGE SCALE GENOMIC DNA]</scope>
    <source>
        <strain evidence="7">BAFB</strain>
    </source>
</reference>
<gene>
    <name evidence="7" type="ORF">UG56_023455</name>
</gene>
<keyword evidence="3 5" id="KW-1133">Transmembrane helix</keyword>
<feature type="transmembrane region" description="Helical" evidence="5">
    <location>
        <begin position="34"/>
        <end position="53"/>
    </location>
</feature>
<proteinExistence type="predicted"/>
<evidence type="ECO:0000256" key="1">
    <source>
        <dbReference type="ARBA" id="ARBA00004141"/>
    </source>
</evidence>
<dbReference type="CDD" id="cd07042">
    <property type="entry name" value="STAS_SulP_like_sulfate_transporter"/>
    <property type="match status" value="1"/>
</dbReference>
<feature type="transmembrane region" description="Helical" evidence="5">
    <location>
        <begin position="183"/>
        <end position="200"/>
    </location>
</feature>
<dbReference type="Proteomes" id="UP000033772">
    <property type="component" value="Unassembled WGS sequence"/>
</dbReference>
<dbReference type="PANTHER" id="PTHR11814">
    <property type="entry name" value="SULFATE TRANSPORTER"/>
    <property type="match status" value="1"/>
</dbReference>
<dbReference type="InterPro" id="IPR011547">
    <property type="entry name" value="SLC26A/SulP_dom"/>
</dbReference>
<feature type="transmembrane region" description="Helical" evidence="5">
    <location>
        <begin position="207"/>
        <end position="226"/>
    </location>
</feature>
<keyword evidence="8" id="KW-1185">Reference proteome</keyword>
<dbReference type="InterPro" id="IPR001902">
    <property type="entry name" value="SLC26A/SulP_fam"/>
</dbReference>
<feature type="transmembrane region" description="Helical" evidence="5">
    <location>
        <begin position="132"/>
        <end position="150"/>
    </location>
</feature>
<dbReference type="InterPro" id="IPR002645">
    <property type="entry name" value="STAS_dom"/>
</dbReference>
<dbReference type="Pfam" id="PF01740">
    <property type="entry name" value="STAS"/>
    <property type="match status" value="1"/>
</dbReference>
<evidence type="ECO:0000313" key="8">
    <source>
        <dbReference type="Proteomes" id="UP000033772"/>
    </source>
</evidence>
<feature type="transmembrane region" description="Helical" evidence="5">
    <location>
        <begin position="238"/>
        <end position="262"/>
    </location>
</feature>
<comment type="caution">
    <text evidence="7">The sequence shown here is derived from an EMBL/GenBank/DDBJ whole genome shotgun (WGS) entry which is preliminary data.</text>
</comment>
<feature type="domain" description="STAS" evidence="6">
    <location>
        <begin position="447"/>
        <end position="548"/>
    </location>
</feature>
<organism evidence="7 8">
    <name type="scientific">Nocardioides luteus</name>
    <dbReference type="NCBI Taxonomy" id="1844"/>
    <lineage>
        <taxon>Bacteria</taxon>
        <taxon>Bacillati</taxon>
        <taxon>Actinomycetota</taxon>
        <taxon>Actinomycetes</taxon>
        <taxon>Propionibacteriales</taxon>
        <taxon>Nocardioidaceae</taxon>
        <taxon>Nocardioides</taxon>
    </lineage>
</organism>
<evidence type="ECO:0000256" key="4">
    <source>
        <dbReference type="ARBA" id="ARBA00023136"/>
    </source>
</evidence>
<evidence type="ECO:0000256" key="5">
    <source>
        <dbReference type="SAM" id="Phobius"/>
    </source>
</evidence>
<evidence type="ECO:0000313" key="7">
    <source>
        <dbReference type="EMBL" id="OIJ24348.1"/>
    </source>
</evidence>
<dbReference type="GO" id="GO:0055085">
    <property type="term" value="P:transmembrane transport"/>
    <property type="evidence" value="ECO:0007669"/>
    <property type="project" value="InterPro"/>
</dbReference>
<feature type="transmembrane region" description="Helical" evidence="5">
    <location>
        <begin position="326"/>
        <end position="347"/>
    </location>
</feature>
<keyword evidence="2 5" id="KW-0812">Transmembrane</keyword>
<dbReference type="GO" id="GO:0016020">
    <property type="term" value="C:membrane"/>
    <property type="evidence" value="ECO:0007669"/>
    <property type="project" value="UniProtKB-SubCell"/>
</dbReference>
<dbReference type="SUPFAM" id="SSF52091">
    <property type="entry name" value="SpoIIaa-like"/>
    <property type="match status" value="1"/>
</dbReference>
<dbReference type="Gene3D" id="3.30.750.24">
    <property type="entry name" value="STAS domain"/>
    <property type="match status" value="1"/>
</dbReference>
<evidence type="ECO:0000256" key="3">
    <source>
        <dbReference type="ARBA" id="ARBA00022989"/>
    </source>
</evidence>
<evidence type="ECO:0000259" key="6">
    <source>
        <dbReference type="PROSITE" id="PS50801"/>
    </source>
</evidence>
<dbReference type="Pfam" id="PF00916">
    <property type="entry name" value="Sulfate_transp"/>
    <property type="match status" value="1"/>
</dbReference>
<feature type="transmembrane region" description="Helical" evidence="5">
    <location>
        <begin position="105"/>
        <end position="125"/>
    </location>
</feature>
<feature type="transmembrane region" description="Helical" evidence="5">
    <location>
        <begin position="382"/>
        <end position="413"/>
    </location>
</feature>
<accession>A0A1J4MYB9</accession>
<keyword evidence="4 5" id="KW-0472">Membrane</keyword>
<dbReference type="AlphaFoldDB" id="A0A1J4MYB9"/>
<evidence type="ECO:0000256" key="2">
    <source>
        <dbReference type="ARBA" id="ARBA00022692"/>
    </source>
</evidence>